<protein>
    <submittedName>
        <fullName evidence="1">Uncharacterized protein</fullName>
    </submittedName>
</protein>
<accession>A0ABS9SG18</accession>
<evidence type="ECO:0000313" key="2">
    <source>
        <dbReference type="Proteomes" id="UP001202248"/>
    </source>
</evidence>
<dbReference type="RefSeq" id="WP_240826658.1">
    <property type="nucleotide sequence ID" value="NZ_JAKWBL010000001.1"/>
</dbReference>
<dbReference type="Proteomes" id="UP001202248">
    <property type="component" value="Unassembled WGS sequence"/>
</dbReference>
<keyword evidence="2" id="KW-1185">Reference proteome</keyword>
<gene>
    <name evidence="1" type="ORF">MKP09_04765</name>
</gene>
<reference evidence="1 2" key="1">
    <citation type="submission" date="2022-02" db="EMBL/GenBank/DDBJ databases">
        <authorList>
            <person name="Min J."/>
        </authorList>
    </citation>
    <scope>NUCLEOTIDE SEQUENCE [LARGE SCALE GENOMIC DNA]</scope>
    <source>
        <strain evidence="1 2">GR10-1</strain>
    </source>
</reference>
<sequence>MAKKTKPYKPTFVDKFEELPASIQSVTNKLLQKSLQEFVKQAEFTIAFVNDIEKCLAERADHYKSLPDNTQYNIIGNVIPKYHLSYLFKRSEDQLDYYNFCIKFDEYGQVLKYGLPKDYYSTIIPLFGKEKAIQLAVEYSMHKDYKSENIEESRLYCENNVLLWDIYLLQTKERKRSSIKYCKAVTVDVSTRSVVQDCDAQISRSGNSQMSVKTIEVDENDLAGLSQIDE</sequence>
<evidence type="ECO:0000313" key="1">
    <source>
        <dbReference type="EMBL" id="MCH5597261.1"/>
    </source>
</evidence>
<organism evidence="1 2">
    <name type="scientific">Niabella ginsengisoli</name>
    <dbReference type="NCBI Taxonomy" id="522298"/>
    <lineage>
        <taxon>Bacteria</taxon>
        <taxon>Pseudomonadati</taxon>
        <taxon>Bacteroidota</taxon>
        <taxon>Chitinophagia</taxon>
        <taxon>Chitinophagales</taxon>
        <taxon>Chitinophagaceae</taxon>
        <taxon>Niabella</taxon>
    </lineage>
</organism>
<proteinExistence type="predicted"/>
<name>A0ABS9SG18_9BACT</name>
<comment type="caution">
    <text evidence="1">The sequence shown here is derived from an EMBL/GenBank/DDBJ whole genome shotgun (WGS) entry which is preliminary data.</text>
</comment>
<dbReference type="EMBL" id="JAKWBL010000001">
    <property type="protein sequence ID" value="MCH5597261.1"/>
    <property type="molecule type" value="Genomic_DNA"/>
</dbReference>